<reference evidence="7" key="1">
    <citation type="submission" date="2015-08" db="EMBL/GenBank/DDBJ databases">
        <authorList>
            <person name="Varghese N."/>
        </authorList>
    </citation>
    <scope>NUCLEOTIDE SEQUENCE [LARGE SCALE GENOMIC DNA]</scope>
    <source>
        <strain evidence="7">DSM 18181</strain>
    </source>
</reference>
<dbReference type="Gene3D" id="3.50.50.60">
    <property type="entry name" value="FAD/NAD(P)-binding domain"/>
    <property type="match status" value="1"/>
</dbReference>
<dbReference type="NCBIfam" id="TIGR00275">
    <property type="entry name" value="aminoacetone oxidase family FAD-binding enzyme"/>
    <property type="match status" value="1"/>
</dbReference>
<dbReference type="EMBL" id="CYHF01000006">
    <property type="protein sequence ID" value="CUA97992.1"/>
    <property type="molecule type" value="Genomic_DNA"/>
</dbReference>
<dbReference type="SUPFAM" id="SSF51905">
    <property type="entry name" value="FAD/NAD(P)-binding domain"/>
    <property type="match status" value="1"/>
</dbReference>
<evidence type="ECO:0000256" key="3">
    <source>
        <dbReference type="ARBA" id="ARBA00022827"/>
    </source>
</evidence>
<accession>A0A0K6I3W7</accession>
<evidence type="ECO:0000259" key="4">
    <source>
        <dbReference type="Pfam" id="PF03486"/>
    </source>
</evidence>
<evidence type="ECO:0000259" key="5">
    <source>
        <dbReference type="Pfam" id="PF22780"/>
    </source>
</evidence>
<evidence type="ECO:0000313" key="6">
    <source>
        <dbReference type="EMBL" id="CUA97992.1"/>
    </source>
</evidence>
<evidence type="ECO:0000256" key="2">
    <source>
        <dbReference type="ARBA" id="ARBA00022630"/>
    </source>
</evidence>
<dbReference type="OrthoDB" id="9773233at2"/>
<dbReference type="InterPro" id="IPR055178">
    <property type="entry name" value="RsdA/BaiN/AoA(So)-like_dom"/>
</dbReference>
<dbReference type="PRINTS" id="PR00411">
    <property type="entry name" value="PNDRDTASEI"/>
</dbReference>
<keyword evidence="2" id="KW-0285">Flavoprotein</keyword>
<dbReference type="PANTHER" id="PTHR42887">
    <property type="entry name" value="OS12G0638800 PROTEIN"/>
    <property type="match status" value="1"/>
</dbReference>
<dbReference type="SUPFAM" id="SSF160996">
    <property type="entry name" value="HI0933 insert domain-like"/>
    <property type="match status" value="1"/>
</dbReference>
<dbReference type="InterPro" id="IPR057661">
    <property type="entry name" value="RsdA/BaiN/AoA(So)_Rossmann"/>
</dbReference>
<sequence>MTGSLAFPSPSRPASSSPSPRFDAIVIGAGAAGLLCAAIAGQRGRRVLLLDHWPKVAEKIRISGGGRCNFTNLHTQPENFLSDNPHFCKSALSRFKPQDIIALLRKHRIAFHEKHKGQLFCDDSAEQLITALLDECAAGQVTHWQPCAVEAVEATHPGFRVRTAKGWVSAQALVVATGGLSIPQIGASPFGYRLAEQFGLPIVPPRPALVPLAFDPAQWAPFADLSGVSLEVDIETDHAHRVVRFREDLLFTHRGLSGPAILQASSYWQPGQALRIDLMPGLSEMAWIQSKHGNRRTLVGELGQHLPQRLAHALCAQTGEADRRMADFSDKALRALLQHWHAWPVRPSGTLGWRKAEVTAGGVDTRALSSTSMMALNVPGLHFIGEVVDVTGWLGGYNFQWAWSSAAACAQAL</sequence>
<dbReference type="InterPro" id="IPR036188">
    <property type="entry name" value="FAD/NAD-bd_sf"/>
</dbReference>
<proteinExistence type="predicted"/>
<protein>
    <submittedName>
        <fullName evidence="6">Flavoprotein, HI0933 family</fullName>
    </submittedName>
</protein>
<dbReference type="AlphaFoldDB" id="A0A0K6I3W7"/>
<dbReference type="PRINTS" id="PR00368">
    <property type="entry name" value="FADPNR"/>
</dbReference>
<evidence type="ECO:0000256" key="1">
    <source>
        <dbReference type="ARBA" id="ARBA00001974"/>
    </source>
</evidence>
<name>A0A0K6I3W7_9BURK</name>
<dbReference type="Pfam" id="PF03486">
    <property type="entry name" value="HI0933_like"/>
    <property type="match status" value="1"/>
</dbReference>
<evidence type="ECO:0000313" key="7">
    <source>
        <dbReference type="Proteomes" id="UP000183649"/>
    </source>
</evidence>
<feature type="domain" description="RsdA/BaiN/AoA(So)-like Rossmann fold-like" evidence="4">
    <location>
        <begin position="23"/>
        <end position="411"/>
    </location>
</feature>
<dbReference type="Gene3D" id="2.40.30.10">
    <property type="entry name" value="Translation factors"/>
    <property type="match status" value="1"/>
</dbReference>
<comment type="cofactor">
    <cofactor evidence="1">
        <name>FAD</name>
        <dbReference type="ChEBI" id="CHEBI:57692"/>
    </cofactor>
</comment>
<dbReference type="RefSeq" id="WP_055450830.1">
    <property type="nucleotide sequence ID" value="NZ_CYHF01000006.1"/>
</dbReference>
<organism evidence="6 7">
    <name type="scientific">Thiomonas bhubaneswarensis</name>
    <dbReference type="NCBI Taxonomy" id="339866"/>
    <lineage>
        <taxon>Bacteria</taxon>
        <taxon>Pseudomonadati</taxon>
        <taxon>Pseudomonadota</taxon>
        <taxon>Betaproteobacteria</taxon>
        <taxon>Burkholderiales</taxon>
        <taxon>Thiomonas</taxon>
    </lineage>
</organism>
<dbReference type="PANTHER" id="PTHR42887:SF2">
    <property type="entry name" value="OS12G0638800 PROTEIN"/>
    <property type="match status" value="1"/>
</dbReference>
<dbReference type="Gene3D" id="1.10.8.260">
    <property type="entry name" value="HI0933 insert domain-like"/>
    <property type="match status" value="1"/>
</dbReference>
<dbReference type="Pfam" id="PF22780">
    <property type="entry name" value="HI0933_like_1st"/>
    <property type="match status" value="1"/>
</dbReference>
<dbReference type="STRING" id="339866.GCA_001418255_01959"/>
<dbReference type="Proteomes" id="UP000183649">
    <property type="component" value="Unassembled WGS sequence"/>
</dbReference>
<gene>
    <name evidence="6" type="ORF">Ga0061069_106167</name>
</gene>
<feature type="domain" description="RsdA/BaiN/AoA(So)-like insert" evidence="5">
    <location>
        <begin position="206"/>
        <end position="358"/>
    </location>
</feature>
<keyword evidence="3" id="KW-0274">FAD</keyword>
<dbReference type="InterPro" id="IPR004792">
    <property type="entry name" value="BaiN-like"/>
</dbReference>
<keyword evidence="7" id="KW-1185">Reference proteome</keyword>
<dbReference type="InterPro" id="IPR023166">
    <property type="entry name" value="BaiN-like_dom_sf"/>
</dbReference>